<feature type="transmembrane region" description="Helical" evidence="1">
    <location>
        <begin position="226"/>
        <end position="255"/>
    </location>
</feature>
<evidence type="ECO:0000313" key="2">
    <source>
        <dbReference type="EMBL" id="KAF7302066.1"/>
    </source>
</evidence>
<dbReference type="AlphaFoldDB" id="A0A8H6SNV9"/>
<dbReference type="EMBL" id="JACAZF010000006">
    <property type="protein sequence ID" value="KAF7302066.1"/>
    <property type="molecule type" value="Genomic_DNA"/>
</dbReference>
<keyword evidence="1" id="KW-0812">Transmembrane</keyword>
<protein>
    <recommendedName>
        <fullName evidence="4">Transmembrane protein</fullName>
    </recommendedName>
</protein>
<feature type="transmembrane region" description="Helical" evidence="1">
    <location>
        <begin position="261"/>
        <end position="282"/>
    </location>
</feature>
<name>A0A8H6SNV9_9AGAR</name>
<dbReference type="OrthoDB" id="3152367at2759"/>
<proteinExistence type="predicted"/>
<evidence type="ECO:0008006" key="4">
    <source>
        <dbReference type="Google" id="ProtNLM"/>
    </source>
</evidence>
<feature type="transmembrane region" description="Helical" evidence="1">
    <location>
        <begin position="92"/>
        <end position="115"/>
    </location>
</feature>
<sequence>MRLNSMANPPQLEDEMNSLVVQSLDKMGSLLFDVARKPRTHNAPAHTARLVQRMEPLSALAVIAIFLAGVQAQSISFSLAQTSTKLEITTNVFAFAGLFLDVLGGSCALVGFIQLQHTQTLLKERQLALNGLRDTLRLVSPEEQRDNPRQLALLHHFHLLDKIILAPIHYPKLWMTMGGPLLDSARIIERILKTFDDSVQISAAYSLADYRVATDALMASAGRTSLGLAASAAVPAIVIAGLFCFTCGALCLAIASQPAAVWGTCVAVLAITFVLLGVVFVAKHSGILLRGSRKESY</sequence>
<keyword evidence="3" id="KW-1185">Reference proteome</keyword>
<organism evidence="2 3">
    <name type="scientific">Mycena indigotica</name>
    <dbReference type="NCBI Taxonomy" id="2126181"/>
    <lineage>
        <taxon>Eukaryota</taxon>
        <taxon>Fungi</taxon>
        <taxon>Dikarya</taxon>
        <taxon>Basidiomycota</taxon>
        <taxon>Agaricomycotina</taxon>
        <taxon>Agaricomycetes</taxon>
        <taxon>Agaricomycetidae</taxon>
        <taxon>Agaricales</taxon>
        <taxon>Marasmiineae</taxon>
        <taxon>Mycenaceae</taxon>
        <taxon>Mycena</taxon>
    </lineage>
</organism>
<dbReference type="Proteomes" id="UP000636479">
    <property type="component" value="Unassembled WGS sequence"/>
</dbReference>
<accession>A0A8H6SNV9</accession>
<keyword evidence="1" id="KW-1133">Transmembrane helix</keyword>
<keyword evidence="1" id="KW-0472">Membrane</keyword>
<reference evidence="2" key="1">
    <citation type="submission" date="2020-05" db="EMBL/GenBank/DDBJ databases">
        <title>Mycena genomes resolve the evolution of fungal bioluminescence.</title>
        <authorList>
            <person name="Tsai I.J."/>
        </authorList>
    </citation>
    <scope>NUCLEOTIDE SEQUENCE</scope>
    <source>
        <strain evidence="2">171206Taipei</strain>
    </source>
</reference>
<feature type="transmembrane region" description="Helical" evidence="1">
    <location>
        <begin position="59"/>
        <end position="80"/>
    </location>
</feature>
<dbReference type="RefSeq" id="XP_037220066.1">
    <property type="nucleotide sequence ID" value="XM_037364422.1"/>
</dbReference>
<comment type="caution">
    <text evidence="2">The sequence shown here is derived from an EMBL/GenBank/DDBJ whole genome shotgun (WGS) entry which is preliminary data.</text>
</comment>
<evidence type="ECO:0000256" key="1">
    <source>
        <dbReference type="SAM" id="Phobius"/>
    </source>
</evidence>
<dbReference type="GeneID" id="59346938"/>
<evidence type="ECO:0000313" key="3">
    <source>
        <dbReference type="Proteomes" id="UP000636479"/>
    </source>
</evidence>
<gene>
    <name evidence="2" type="ORF">MIND_00773300</name>
</gene>